<dbReference type="EMBL" id="KC516869">
    <property type="protein sequence ID" value="AGL45066.1"/>
    <property type="molecule type" value="Genomic_DNA"/>
</dbReference>
<evidence type="ECO:0000313" key="5">
    <source>
        <dbReference type="EMBL" id="AGL45186.1"/>
    </source>
</evidence>
<dbReference type="EMBL" id="KC516872">
    <property type="protein sequence ID" value="AGL45186.1"/>
    <property type="molecule type" value="Genomic_DNA"/>
</dbReference>
<evidence type="ECO:0000313" key="2">
    <source>
        <dbReference type="EMBL" id="AGL45066.1"/>
    </source>
</evidence>
<organism evidence="2">
    <name type="scientific">Clostridium botulinum</name>
    <dbReference type="NCBI Taxonomy" id="1491"/>
    <lineage>
        <taxon>Bacteria</taxon>
        <taxon>Bacillati</taxon>
        <taxon>Bacillota</taxon>
        <taxon>Clostridia</taxon>
        <taxon>Eubacteriales</taxon>
        <taxon>Clostridiaceae</taxon>
        <taxon>Clostridium</taxon>
    </lineage>
</organism>
<reference evidence="2" key="1">
    <citation type="journal article" date="2013" name="Genome Biol. Evol.">
        <title>The Type F6 Neurotoxin Gene Cluster Locus of Group II Clostridium botulinum Has Evolved by Successive Disruption of Two Different Ancestral Precursors.</title>
        <authorList>
            <person name="Carter A.T."/>
            <person name="Stringer S.C."/>
            <person name="Webb M.D."/>
            <person name="Peck M.W."/>
        </authorList>
    </citation>
    <scope>NUCLEOTIDE SEQUENCE</scope>
    <source>
        <strain evidence="3">Craig610</strain>
        <strain evidence="4">Eklund202F</strain>
        <strain evidence="5">HobbsFT10</strain>
        <strain evidence="1">IFR 06/001</strain>
        <strain evidence="2">IFR 06/005</strain>
    </source>
</reference>
<accession>R4NQU2</accession>
<dbReference type="EMBL" id="KC516870">
    <property type="protein sequence ID" value="AGL45106.1"/>
    <property type="molecule type" value="Genomic_DNA"/>
</dbReference>
<proteinExistence type="predicted"/>
<sequence length="165" mass="19404">MIKMLEFTYYNTEKINDLKDFFTVVFVLIDDVYNEIIPSSIKNRRHILDSKLSDSEIISIIIVGEAITVDSEKAWFYFVKKNLKDLFPNICDRTRFNRTKCNLYAVIKEIQAYFSKLPIFSNDTIRIIDSMPIPVCKFARAYFSKYFKDIASYGYCASKKKHILV</sequence>
<dbReference type="EMBL" id="KC516871">
    <property type="protein sequence ID" value="AGL45146.1"/>
    <property type="molecule type" value="Genomic_DNA"/>
</dbReference>
<dbReference type="AlphaFoldDB" id="R4NQU2"/>
<dbReference type="EMBL" id="KC516868">
    <property type="protein sequence ID" value="AGL45026.1"/>
    <property type="molecule type" value="Genomic_DNA"/>
</dbReference>
<protein>
    <submittedName>
        <fullName evidence="2">Transposase</fullName>
    </submittedName>
</protein>
<evidence type="ECO:0000313" key="3">
    <source>
        <dbReference type="EMBL" id="AGL45106.1"/>
    </source>
</evidence>
<evidence type="ECO:0000313" key="1">
    <source>
        <dbReference type="EMBL" id="AGL45026.1"/>
    </source>
</evidence>
<evidence type="ECO:0000313" key="4">
    <source>
        <dbReference type="EMBL" id="AGL45146.1"/>
    </source>
</evidence>
<name>R4NQU2_CLOBO</name>